<dbReference type="PROSITE" id="PS50878">
    <property type="entry name" value="RT_POL"/>
    <property type="match status" value="1"/>
</dbReference>
<evidence type="ECO:0000259" key="1">
    <source>
        <dbReference type="PROSITE" id="PS50878"/>
    </source>
</evidence>
<evidence type="ECO:0000313" key="2">
    <source>
        <dbReference type="EnsemblMetazoa" id="XP_030838427"/>
    </source>
</evidence>
<feature type="domain" description="Reverse transcriptase" evidence="1">
    <location>
        <begin position="32"/>
        <end position="168"/>
    </location>
</feature>
<dbReference type="EnsemblMetazoa" id="XM_030982567">
    <property type="protein sequence ID" value="XP_030838427"/>
    <property type="gene ID" value="LOC115922841"/>
</dbReference>
<dbReference type="InParanoid" id="A0A7M7NNW2"/>
<dbReference type="InterPro" id="IPR000477">
    <property type="entry name" value="RT_dom"/>
</dbReference>
<sequence>MARQLVLMTYVQNRSNILGTIHRSGYSLSVRQLRNLYQLPKIWRKASAIAILKPWKNNEAKSYRPIFLLCHLFKFFERLMLYRQAGFWPGRSCTGQVLNLTQHIEDGVEKNEPTGVVFVDLKAAYDTVNHRILLDKLDTMTKDSHLTKIIQMLLEIRRLYVEFNGKRI</sequence>
<dbReference type="KEGG" id="spu:115922841"/>
<dbReference type="OMA" id="WRKASAI"/>
<dbReference type="GeneID" id="115922841"/>
<dbReference type="Proteomes" id="UP000007110">
    <property type="component" value="Unassembled WGS sequence"/>
</dbReference>
<dbReference type="SUPFAM" id="SSF56672">
    <property type="entry name" value="DNA/RNA polymerases"/>
    <property type="match status" value="1"/>
</dbReference>
<dbReference type="InterPro" id="IPR052560">
    <property type="entry name" value="RdDP_mobile_element"/>
</dbReference>
<dbReference type="InterPro" id="IPR043502">
    <property type="entry name" value="DNA/RNA_pol_sf"/>
</dbReference>
<dbReference type="RefSeq" id="XP_030838427.1">
    <property type="nucleotide sequence ID" value="XM_030982567.1"/>
</dbReference>
<dbReference type="OrthoDB" id="409048at2759"/>
<dbReference type="AlphaFoldDB" id="A0A7M7NNW2"/>
<reference evidence="2" key="2">
    <citation type="submission" date="2021-01" db="UniProtKB">
        <authorList>
            <consortium name="EnsemblMetazoa"/>
        </authorList>
    </citation>
    <scope>IDENTIFICATION</scope>
</reference>
<proteinExistence type="predicted"/>
<evidence type="ECO:0000313" key="3">
    <source>
        <dbReference type="Proteomes" id="UP000007110"/>
    </source>
</evidence>
<keyword evidence="3" id="KW-1185">Reference proteome</keyword>
<dbReference type="PANTHER" id="PTHR36688:SF1">
    <property type="entry name" value="ENDONUCLEASE_EXONUCLEASE_PHOSPHATASE DOMAIN-CONTAINING PROTEIN"/>
    <property type="match status" value="1"/>
</dbReference>
<accession>A0A7M7NNW2</accession>
<dbReference type="PANTHER" id="PTHR36688">
    <property type="entry name" value="ENDO/EXONUCLEASE/PHOSPHATASE DOMAIN-CONTAINING PROTEIN"/>
    <property type="match status" value="1"/>
</dbReference>
<name>A0A7M7NNW2_STRPU</name>
<protein>
    <recommendedName>
        <fullName evidence="1">Reverse transcriptase domain-containing protein</fullName>
    </recommendedName>
</protein>
<dbReference type="Pfam" id="PF00078">
    <property type="entry name" value="RVT_1"/>
    <property type="match status" value="1"/>
</dbReference>
<reference evidence="3" key="1">
    <citation type="submission" date="2015-02" db="EMBL/GenBank/DDBJ databases">
        <title>Genome sequencing for Strongylocentrotus purpuratus.</title>
        <authorList>
            <person name="Murali S."/>
            <person name="Liu Y."/>
            <person name="Vee V."/>
            <person name="English A."/>
            <person name="Wang M."/>
            <person name="Skinner E."/>
            <person name="Han Y."/>
            <person name="Muzny D.M."/>
            <person name="Worley K.C."/>
            <person name="Gibbs R.A."/>
        </authorList>
    </citation>
    <scope>NUCLEOTIDE SEQUENCE</scope>
</reference>
<organism evidence="2 3">
    <name type="scientific">Strongylocentrotus purpuratus</name>
    <name type="common">Purple sea urchin</name>
    <dbReference type="NCBI Taxonomy" id="7668"/>
    <lineage>
        <taxon>Eukaryota</taxon>
        <taxon>Metazoa</taxon>
        <taxon>Echinodermata</taxon>
        <taxon>Eleutherozoa</taxon>
        <taxon>Echinozoa</taxon>
        <taxon>Echinoidea</taxon>
        <taxon>Euechinoidea</taxon>
        <taxon>Echinacea</taxon>
        <taxon>Camarodonta</taxon>
        <taxon>Echinidea</taxon>
        <taxon>Strongylocentrotidae</taxon>
        <taxon>Strongylocentrotus</taxon>
    </lineage>
</organism>